<proteinExistence type="predicted"/>
<dbReference type="Pfam" id="PF06985">
    <property type="entry name" value="HET"/>
    <property type="match status" value="1"/>
</dbReference>
<dbReference type="Proteomes" id="UP001369815">
    <property type="component" value="Unassembled WGS sequence"/>
</dbReference>
<name>A0AAX6MXV5_9PEZI</name>
<evidence type="ECO:0000313" key="3">
    <source>
        <dbReference type="Proteomes" id="UP001369815"/>
    </source>
</evidence>
<dbReference type="AlphaFoldDB" id="A0AAX6MXV5"/>
<gene>
    <name evidence="2" type="ORF">Daesc_000140</name>
</gene>
<evidence type="ECO:0000313" key="2">
    <source>
        <dbReference type="EMBL" id="KAK6957356.1"/>
    </source>
</evidence>
<dbReference type="InterPro" id="IPR010730">
    <property type="entry name" value="HET"/>
</dbReference>
<feature type="domain" description="Heterokaryon incompatibility" evidence="1">
    <location>
        <begin position="119"/>
        <end position="269"/>
    </location>
</feature>
<dbReference type="PANTHER" id="PTHR33112">
    <property type="entry name" value="DOMAIN PROTEIN, PUTATIVE-RELATED"/>
    <property type="match status" value="1"/>
</dbReference>
<dbReference type="PANTHER" id="PTHR33112:SF16">
    <property type="entry name" value="HETEROKARYON INCOMPATIBILITY DOMAIN-CONTAINING PROTEIN"/>
    <property type="match status" value="1"/>
</dbReference>
<comment type="caution">
    <text evidence="2">The sequence shown here is derived from an EMBL/GenBank/DDBJ whole genome shotgun (WGS) entry which is preliminary data.</text>
</comment>
<evidence type="ECO:0000259" key="1">
    <source>
        <dbReference type="Pfam" id="PF06985"/>
    </source>
</evidence>
<sequence>MNVSHARVNWDATVPNKSKHIYDFMNVKIKISDCIESMFYLGYQWAYLDVYPLFRKNRNGRQSSLKWINLDHLKEFKRCCDQSHSCMEISFGINFTTRPSWLVDVQNYCVVPDQEGKEYIALSYVWGNVEQLSTTTENLDLLRKPGALKDPEVMKLPISKTTSHAISLTRRLKIQYLWVDTLCIVQDDHKHKQSELNNMSSIYANASLTIVAATGNDSNSGLTGLHGISGPREINLQRFDIDTELTLFYEPDHGSTADTWKSRGWTYQEYAFSRRLLFFHDGFVSWQCLRGRQDEFIFTACGKVGRGPINNIDLHAGSLNNCRSLLLKLTSSVAEYNSRMLAYPQDALDAFAGVATALNAEHIGGFISGLPILSFNRALLWQSESVMSRRLPAPRGSAAKDRDESINNVTLPSWSWCGWYSESKRSLRYLWALVDFSYRLSKHGTPLLEIESRLQWKYHQSRTDPGVLISYRWSDYRKKFMNNTTHPVPDGWTRHVTKKHIKHQKLASSTVEAQNRHSNMNYVPNCFYTKYKSEGYTNCQFPLPSYKGEFTQSLIQAPFISCITRRAWFRATDHFGGGGFNRARNNISIRDDDGKWVGLINVQQCQKIRNLPGSRLELIEVAQGRVLLQNLRDLHGLLSPLFRESRHPQLPQDGEYYEHYYVMWIRWENGIAYRLGVGRVLKNAWEEAEKEEIDVMLG</sequence>
<protein>
    <recommendedName>
        <fullName evidence="1">Heterokaryon incompatibility domain-containing protein</fullName>
    </recommendedName>
</protein>
<dbReference type="EMBL" id="JBANMG010000001">
    <property type="protein sequence ID" value="KAK6957356.1"/>
    <property type="molecule type" value="Genomic_DNA"/>
</dbReference>
<reference evidence="2 3" key="1">
    <citation type="journal article" date="2024" name="Front Chem Biol">
        <title>Unveiling the potential of Daldinia eschscholtzii MFLUCC 19-0629 through bioactivity and bioinformatics studies for enhanced sustainable agriculture production.</title>
        <authorList>
            <person name="Brooks S."/>
            <person name="Weaver J.A."/>
            <person name="Klomchit A."/>
            <person name="Alharthi S.A."/>
            <person name="Onlamun T."/>
            <person name="Nurani R."/>
            <person name="Vong T.K."/>
            <person name="Alberti F."/>
            <person name="Greco C."/>
        </authorList>
    </citation>
    <scope>NUCLEOTIDE SEQUENCE [LARGE SCALE GENOMIC DNA]</scope>
    <source>
        <strain evidence="2">MFLUCC 19-0629</strain>
    </source>
</reference>
<accession>A0AAX6MXV5</accession>
<organism evidence="2 3">
    <name type="scientific">Daldinia eschscholtzii</name>
    <dbReference type="NCBI Taxonomy" id="292717"/>
    <lineage>
        <taxon>Eukaryota</taxon>
        <taxon>Fungi</taxon>
        <taxon>Dikarya</taxon>
        <taxon>Ascomycota</taxon>
        <taxon>Pezizomycotina</taxon>
        <taxon>Sordariomycetes</taxon>
        <taxon>Xylariomycetidae</taxon>
        <taxon>Xylariales</taxon>
        <taxon>Hypoxylaceae</taxon>
        <taxon>Daldinia</taxon>
    </lineage>
</organism>
<keyword evidence="3" id="KW-1185">Reference proteome</keyword>